<dbReference type="EMBL" id="BGZK01000090">
    <property type="protein sequence ID" value="GBP17766.1"/>
    <property type="molecule type" value="Genomic_DNA"/>
</dbReference>
<evidence type="ECO:0000313" key="3">
    <source>
        <dbReference type="Proteomes" id="UP000299102"/>
    </source>
</evidence>
<organism evidence="2 3">
    <name type="scientific">Eumeta variegata</name>
    <name type="common">Bagworm moth</name>
    <name type="synonym">Eumeta japonica</name>
    <dbReference type="NCBI Taxonomy" id="151549"/>
    <lineage>
        <taxon>Eukaryota</taxon>
        <taxon>Metazoa</taxon>
        <taxon>Ecdysozoa</taxon>
        <taxon>Arthropoda</taxon>
        <taxon>Hexapoda</taxon>
        <taxon>Insecta</taxon>
        <taxon>Pterygota</taxon>
        <taxon>Neoptera</taxon>
        <taxon>Endopterygota</taxon>
        <taxon>Lepidoptera</taxon>
        <taxon>Glossata</taxon>
        <taxon>Ditrysia</taxon>
        <taxon>Tineoidea</taxon>
        <taxon>Psychidae</taxon>
        <taxon>Oiketicinae</taxon>
        <taxon>Eumeta</taxon>
    </lineage>
</organism>
<feature type="compositionally biased region" description="Basic and acidic residues" evidence="1">
    <location>
        <begin position="14"/>
        <end position="23"/>
    </location>
</feature>
<keyword evidence="3" id="KW-1185">Reference proteome</keyword>
<feature type="region of interest" description="Disordered" evidence="1">
    <location>
        <begin position="1"/>
        <end position="46"/>
    </location>
</feature>
<name>A0A4C1TVM0_EUMVA</name>
<sequence length="131" mass="14594">MVTVIPEPLGTRNRNRDEDKDHMLVSTPRPWTGGEDAGPSAVVDSRPEHLVTRSMRFDRALARRRLPRYFQRNSEAGRLTWNRTWTEPASALPTMDGNVPVPHGSSREDIAIIVNNARYPTATAYAAADAA</sequence>
<gene>
    <name evidence="2" type="ORF">EVAR_102625_1</name>
</gene>
<proteinExistence type="predicted"/>
<protein>
    <submittedName>
        <fullName evidence="2">Uncharacterized protein</fullName>
    </submittedName>
</protein>
<reference evidence="2 3" key="1">
    <citation type="journal article" date="2019" name="Commun. Biol.">
        <title>The bagworm genome reveals a unique fibroin gene that provides high tensile strength.</title>
        <authorList>
            <person name="Kono N."/>
            <person name="Nakamura H."/>
            <person name="Ohtoshi R."/>
            <person name="Tomita M."/>
            <person name="Numata K."/>
            <person name="Arakawa K."/>
        </authorList>
    </citation>
    <scope>NUCLEOTIDE SEQUENCE [LARGE SCALE GENOMIC DNA]</scope>
</reference>
<dbReference type="Proteomes" id="UP000299102">
    <property type="component" value="Unassembled WGS sequence"/>
</dbReference>
<accession>A0A4C1TVM0</accession>
<comment type="caution">
    <text evidence="2">The sequence shown here is derived from an EMBL/GenBank/DDBJ whole genome shotgun (WGS) entry which is preliminary data.</text>
</comment>
<evidence type="ECO:0000256" key="1">
    <source>
        <dbReference type="SAM" id="MobiDB-lite"/>
    </source>
</evidence>
<dbReference type="AlphaFoldDB" id="A0A4C1TVM0"/>
<evidence type="ECO:0000313" key="2">
    <source>
        <dbReference type="EMBL" id="GBP17766.1"/>
    </source>
</evidence>